<accession>A0A0G1ZFY8</accession>
<sequence>MPRSIGIIAGIILVVGALVVFAQFLGRSTGGASADVVKYEDLPAQITLPKDTYAEALGLIDSYQQAYDLATKNRLIGELEELLTAAAK</sequence>
<dbReference type="EMBL" id="LCRB01000002">
    <property type="protein sequence ID" value="KKW26812.1"/>
    <property type="molecule type" value="Genomic_DNA"/>
</dbReference>
<name>A0A0G1ZFY8_UNCK3</name>
<proteinExistence type="predicted"/>
<organism evidence="1 2">
    <name type="scientific">candidate division Kazan bacterium GW2011_GWB1_52_7</name>
    <dbReference type="NCBI Taxonomy" id="1620414"/>
    <lineage>
        <taxon>Bacteria</taxon>
        <taxon>Bacteria division Kazan-3B-28</taxon>
    </lineage>
</organism>
<evidence type="ECO:0000313" key="1">
    <source>
        <dbReference type="EMBL" id="KKW26812.1"/>
    </source>
</evidence>
<dbReference type="AlphaFoldDB" id="A0A0G1ZFY8"/>
<dbReference type="Proteomes" id="UP000034913">
    <property type="component" value="Unassembled WGS sequence"/>
</dbReference>
<reference evidence="1 2" key="1">
    <citation type="journal article" date="2015" name="Nature">
        <title>rRNA introns, odd ribosomes, and small enigmatic genomes across a large radiation of phyla.</title>
        <authorList>
            <person name="Brown C.T."/>
            <person name="Hug L.A."/>
            <person name="Thomas B.C."/>
            <person name="Sharon I."/>
            <person name="Castelle C.J."/>
            <person name="Singh A."/>
            <person name="Wilkins M.J."/>
            <person name="Williams K.H."/>
            <person name="Banfield J.F."/>
        </authorList>
    </citation>
    <scope>NUCLEOTIDE SEQUENCE [LARGE SCALE GENOMIC DNA]</scope>
</reference>
<evidence type="ECO:0000313" key="2">
    <source>
        <dbReference type="Proteomes" id="UP000034913"/>
    </source>
</evidence>
<gene>
    <name evidence="1" type="ORF">VF00_C0002G0137</name>
</gene>
<protein>
    <submittedName>
        <fullName evidence="1">Uncharacterized protein</fullName>
    </submittedName>
</protein>
<comment type="caution">
    <text evidence="1">The sequence shown here is derived from an EMBL/GenBank/DDBJ whole genome shotgun (WGS) entry which is preliminary data.</text>
</comment>